<name>J9DU64_EDHAE</name>
<gene>
    <name evidence="2" type="ORF">EDEG_00979</name>
</gene>
<dbReference type="Proteomes" id="UP000003163">
    <property type="component" value="Unassembled WGS sequence"/>
</dbReference>
<sequence length="100" mass="11728">MLIFCIPMKTDIEKYYENEYMEYIETKPYEVYIITFMLLIVLSVVFGPLYLIASSAPILLINFHGCRSVEKRTILLFNIIYFVSVGISILKYVIALYGYM</sequence>
<proteinExistence type="predicted"/>
<dbReference type="VEuPathDB" id="MicrosporidiaDB:EDEG_00979"/>
<accession>J9DU64</accession>
<keyword evidence="1" id="KW-0812">Transmembrane</keyword>
<feature type="transmembrane region" description="Helical" evidence="1">
    <location>
        <begin position="31"/>
        <end position="53"/>
    </location>
</feature>
<dbReference type="EMBL" id="AFBI03000013">
    <property type="protein sequence ID" value="EJW04842.1"/>
    <property type="molecule type" value="Genomic_DNA"/>
</dbReference>
<reference evidence="2 3" key="1">
    <citation type="submission" date="2011-08" db="EMBL/GenBank/DDBJ databases">
        <authorList>
            <person name="Liu Z.J."/>
            <person name="Shi F.L."/>
            <person name="Lu J.Q."/>
            <person name="Li M."/>
            <person name="Wang Z.L."/>
        </authorList>
    </citation>
    <scope>NUCLEOTIDE SEQUENCE [LARGE SCALE GENOMIC DNA]</scope>
    <source>
        <strain evidence="2 3">USNM 41457</strain>
    </source>
</reference>
<organism evidence="2 3">
    <name type="scientific">Edhazardia aedis (strain USNM 41457)</name>
    <name type="common">Microsporidian parasite</name>
    <dbReference type="NCBI Taxonomy" id="1003232"/>
    <lineage>
        <taxon>Eukaryota</taxon>
        <taxon>Fungi</taxon>
        <taxon>Fungi incertae sedis</taxon>
        <taxon>Microsporidia</taxon>
        <taxon>Edhazardia</taxon>
    </lineage>
</organism>
<keyword evidence="3" id="KW-1185">Reference proteome</keyword>
<evidence type="ECO:0000313" key="3">
    <source>
        <dbReference type="Proteomes" id="UP000003163"/>
    </source>
</evidence>
<comment type="caution">
    <text evidence="2">The sequence shown here is derived from an EMBL/GenBank/DDBJ whole genome shotgun (WGS) entry which is preliminary data.</text>
</comment>
<feature type="transmembrane region" description="Helical" evidence="1">
    <location>
        <begin position="74"/>
        <end position="99"/>
    </location>
</feature>
<keyword evidence="1" id="KW-1133">Transmembrane helix</keyword>
<reference evidence="3" key="2">
    <citation type="submission" date="2015-07" db="EMBL/GenBank/DDBJ databases">
        <title>Contrasting host-pathogen interactions and genome evolution in two generalist and specialist microsporidian pathogens of mosquitoes.</title>
        <authorList>
            <consortium name="The Broad Institute Genomics Platform"/>
            <consortium name="The Broad Institute Genome Sequencing Center for Infectious Disease"/>
            <person name="Cuomo C.A."/>
            <person name="Sanscrainte N.D."/>
            <person name="Goldberg J.M."/>
            <person name="Heiman D."/>
            <person name="Young S."/>
            <person name="Zeng Q."/>
            <person name="Becnel J.J."/>
            <person name="Birren B.W."/>
        </authorList>
    </citation>
    <scope>NUCLEOTIDE SEQUENCE [LARGE SCALE GENOMIC DNA]</scope>
    <source>
        <strain evidence="3">USNM 41457</strain>
    </source>
</reference>
<protein>
    <submittedName>
        <fullName evidence="2">Uncharacterized protein</fullName>
    </submittedName>
</protein>
<evidence type="ECO:0000256" key="1">
    <source>
        <dbReference type="SAM" id="Phobius"/>
    </source>
</evidence>
<dbReference type="InParanoid" id="J9DU64"/>
<dbReference type="HOGENOM" id="CLU_2306041_0_0_1"/>
<evidence type="ECO:0000313" key="2">
    <source>
        <dbReference type="EMBL" id="EJW04842.1"/>
    </source>
</evidence>
<dbReference type="AlphaFoldDB" id="J9DU64"/>
<keyword evidence="1" id="KW-0472">Membrane</keyword>